<sequence>MNATVSTTSDPRRLATLPDILARLSAIQSDESDLSAALAGLLSAHEPIAASLNSLKSLAPPLDALVADTRLFDQTVSFTARTAQDVGGRVQSLDEEMRRVREASERVSQIIELKSSLAALHSSIDQQDWEAATRHCARAMALPLDVISGPFAETAVPTPDSHLPPAQTLQAAREQLLAVFRREFDKASRARDANATSRFFKLFPAIGWEAEGLQAYASFVVELVKVRPPASAKTSSPLYYITALTALFESIALIVDQHQPVVEKYYGVGKMGLVLERLLQEADRVVKDLVEGWEEERSMKRKLSDISSTPLSAGFRPNTAVDPVDEDLVDAREVDKVLTEAASMSGRWGLFRKFMHDRLTEDTDSGSDEEDEDATRARTNLTNPSRPPSNSAEEDVVPAGFQVVEDSQACKTIENMLTTYYTPLEVWYTRSAIEKAHRLSTHDLSQTPITTTTPDDAFYILKSVLSRMLSTASSATVERTSNQLRDVMDKDYSRVIKQKLDNVYKGGSAGPGARGEKAERENRQSFIILLNDLDVSSSHMERLAKDLAQSAHIPQHFLDSEVDAVRASLNGFVNLVPKFRSTLRAGVEQLFNQLLRPKLRTFIPDVYKDVSYVLDEDGYSAAELQDLVRKRFVKAWEGLIEGYKDAFTESNYRLFFGLALDVLVRPWEKFVVSLKYSELGAIRFDHDLRAVVAYLSSQTVFGDVREKFVRLQQIGTLLNLDSEEDVDEFYNGSGIAWQLSQQEARAVANLRV</sequence>
<feature type="compositionally biased region" description="Polar residues" evidence="9">
    <location>
        <begin position="377"/>
        <end position="391"/>
    </location>
</feature>
<accession>A0A1M2V8X2</accession>
<dbReference type="InterPro" id="IPR048680">
    <property type="entry name" value="COG4_N"/>
</dbReference>
<evidence type="ECO:0000256" key="6">
    <source>
        <dbReference type="ARBA" id="ARBA00023034"/>
    </source>
</evidence>
<protein>
    <recommendedName>
        <fullName evidence="3">Conserved oligomeric Golgi complex subunit 4</fullName>
    </recommendedName>
    <alternativeName>
        <fullName evidence="8">Component of oligomeric Golgi complex 4</fullName>
    </alternativeName>
</protein>
<evidence type="ECO:0000313" key="11">
    <source>
        <dbReference type="EMBL" id="OJT04068.1"/>
    </source>
</evidence>
<evidence type="ECO:0000259" key="10">
    <source>
        <dbReference type="SMART" id="SM00762"/>
    </source>
</evidence>
<dbReference type="AlphaFoldDB" id="A0A1M2V8X2"/>
<keyword evidence="4" id="KW-0813">Transport</keyword>
<keyword evidence="7" id="KW-0472">Membrane</keyword>
<reference evidence="11 12" key="1">
    <citation type="submission" date="2016-10" db="EMBL/GenBank/DDBJ databases">
        <title>Genome sequence of the basidiomycete white-rot fungus Trametes pubescens.</title>
        <authorList>
            <person name="Makela M.R."/>
            <person name="Granchi Z."/>
            <person name="Peng M."/>
            <person name="De Vries R.P."/>
            <person name="Grigoriev I."/>
            <person name="Riley R."/>
            <person name="Hilden K."/>
        </authorList>
    </citation>
    <scope>NUCLEOTIDE SEQUENCE [LARGE SCALE GENOMIC DNA]</scope>
    <source>
        <strain evidence="11 12">FBCC735</strain>
    </source>
</reference>
<comment type="similarity">
    <text evidence="2">Belongs to the COG4 family.</text>
</comment>
<dbReference type="InterPro" id="IPR013167">
    <property type="entry name" value="COG4_M"/>
</dbReference>
<dbReference type="OrthoDB" id="47059at2759"/>
<gene>
    <name evidence="11" type="ORF">TRAPUB_5220</name>
</gene>
<keyword evidence="5" id="KW-0653">Protein transport</keyword>
<evidence type="ECO:0000256" key="4">
    <source>
        <dbReference type="ARBA" id="ARBA00022448"/>
    </source>
</evidence>
<proteinExistence type="inferred from homology"/>
<dbReference type="PANTHER" id="PTHR24016">
    <property type="entry name" value="CONSERVED OLIGOMERIC GOLGI COMPLEX SUBUNIT 4"/>
    <property type="match status" value="1"/>
</dbReference>
<dbReference type="OMA" id="RASECQQ"/>
<evidence type="ECO:0000256" key="2">
    <source>
        <dbReference type="ARBA" id="ARBA00009215"/>
    </source>
</evidence>
<dbReference type="Gene3D" id="1.10.287.1060">
    <property type="entry name" value="ESAT-6-like"/>
    <property type="match status" value="1"/>
</dbReference>
<dbReference type="Proteomes" id="UP000184267">
    <property type="component" value="Unassembled WGS sequence"/>
</dbReference>
<dbReference type="GO" id="GO:0000139">
    <property type="term" value="C:Golgi membrane"/>
    <property type="evidence" value="ECO:0007669"/>
    <property type="project" value="UniProtKB-SubCell"/>
</dbReference>
<dbReference type="STRING" id="154538.A0A1M2V8X2"/>
<dbReference type="GO" id="GO:0015031">
    <property type="term" value="P:protein transport"/>
    <property type="evidence" value="ECO:0007669"/>
    <property type="project" value="UniProtKB-KW"/>
</dbReference>
<feature type="domain" description="COG4 transport protein middle alpha-helical bundle" evidence="10">
    <location>
        <begin position="169"/>
        <end position="501"/>
    </location>
</feature>
<evidence type="ECO:0000256" key="1">
    <source>
        <dbReference type="ARBA" id="ARBA00004395"/>
    </source>
</evidence>
<dbReference type="Gene3D" id="1.20.58.1970">
    <property type="match status" value="1"/>
</dbReference>
<keyword evidence="6" id="KW-0333">Golgi apparatus</keyword>
<evidence type="ECO:0000256" key="8">
    <source>
        <dbReference type="ARBA" id="ARBA00031340"/>
    </source>
</evidence>
<comment type="caution">
    <text evidence="11">The sequence shown here is derived from an EMBL/GenBank/DDBJ whole genome shotgun (WGS) entry which is preliminary data.</text>
</comment>
<dbReference type="PANTHER" id="PTHR24016:SF0">
    <property type="entry name" value="CONSERVED OLIGOMERIC GOLGI COMPLEX SUBUNIT 4"/>
    <property type="match status" value="1"/>
</dbReference>
<dbReference type="Pfam" id="PF20663">
    <property type="entry name" value="COG4_N"/>
    <property type="match status" value="1"/>
</dbReference>
<evidence type="ECO:0000256" key="5">
    <source>
        <dbReference type="ARBA" id="ARBA00022927"/>
    </source>
</evidence>
<dbReference type="InterPro" id="IPR048684">
    <property type="entry name" value="COG4_C"/>
</dbReference>
<feature type="compositionally biased region" description="Acidic residues" evidence="9">
    <location>
        <begin position="362"/>
        <end position="373"/>
    </location>
</feature>
<comment type="subcellular location">
    <subcellularLocation>
        <location evidence="1">Golgi apparatus membrane</location>
        <topology evidence="1">Peripheral membrane protein</topology>
    </subcellularLocation>
</comment>
<evidence type="ECO:0000256" key="3">
    <source>
        <dbReference type="ARBA" id="ARBA00020975"/>
    </source>
</evidence>
<evidence type="ECO:0000256" key="7">
    <source>
        <dbReference type="ARBA" id="ARBA00023136"/>
    </source>
</evidence>
<feature type="region of interest" description="Disordered" evidence="9">
    <location>
        <begin position="361"/>
        <end position="394"/>
    </location>
</feature>
<organism evidence="11 12">
    <name type="scientific">Trametes pubescens</name>
    <name type="common">White-rot fungus</name>
    <dbReference type="NCBI Taxonomy" id="154538"/>
    <lineage>
        <taxon>Eukaryota</taxon>
        <taxon>Fungi</taxon>
        <taxon>Dikarya</taxon>
        <taxon>Basidiomycota</taxon>
        <taxon>Agaricomycotina</taxon>
        <taxon>Agaricomycetes</taxon>
        <taxon>Polyporales</taxon>
        <taxon>Polyporaceae</taxon>
        <taxon>Trametes</taxon>
    </lineage>
</organism>
<dbReference type="EMBL" id="MNAD01001560">
    <property type="protein sequence ID" value="OJT04068.1"/>
    <property type="molecule type" value="Genomic_DNA"/>
</dbReference>
<evidence type="ECO:0000313" key="12">
    <source>
        <dbReference type="Proteomes" id="UP000184267"/>
    </source>
</evidence>
<dbReference type="Pfam" id="PF20662">
    <property type="entry name" value="COG4_C"/>
    <property type="match status" value="1"/>
</dbReference>
<dbReference type="InterPro" id="IPR048682">
    <property type="entry name" value="COG4"/>
</dbReference>
<name>A0A1M2V8X2_TRAPU</name>
<evidence type="ECO:0000256" key="9">
    <source>
        <dbReference type="SAM" id="MobiDB-lite"/>
    </source>
</evidence>
<dbReference type="Pfam" id="PF08318">
    <property type="entry name" value="COG4_m"/>
    <property type="match status" value="1"/>
</dbReference>
<dbReference type="SMART" id="SM00762">
    <property type="entry name" value="Cog4"/>
    <property type="match status" value="1"/>
</dbReference>
<keyword evidence="12" id="KW-1185">Reference proteome</keyword>